<evidence type="ECO:0000259" key="1">
    <source>
        <dbReference type="PROSITE" id="PS50020"/>
    </source>
</evidence>
<keyword evidence="3" id="KW-1185">Reference proteome</keyword>
<comment type="caution">
    <text evidence="2">The sequence shown here is derived from an EMBL/GenBank/DDBJ whole genome shotgun (WGS) entry which is preliminary data.</text>
</comment>
<sequence>MAYVQESVEIRETVDRDYYAPQYEGRLPPRPWAPRWDDRSERWFYFNERTGETNWNFPESEEFTEFVETDDYYGESKAQDKLRYGGAGAVAGAAAMYEGDRVYNKFEEEKYGFKEDVENLPEEAAQWAGEKVGRAEYDVDRVEEDVENLPDEAARWAGRKVGDVERFGDDIKDNFEEGKEEGYDDKW</sequence>
<dbReference type="PROSITE" id="PS50020">
    <property type="entry name" value="WW_DOMAIN_2"/>
    <property type="match status" value="1"/>
</dbReference>
<gene>
    <name evidence="2" type="ORF">Egran_03635</name>
</gene>
<dbReference type="Proteomes" id="UP000243515">
    <property type="component" value="Unassembled WGS sequence"/>
</dbReference>
<dbReference type="AlphaFoldDB" id="A0A232LWV7"/>
<dbReference type="OrthoDB" id="2367685at2759"/>
<proteinExistence type="predicted"/>
<organism evidence="2 3">
    <name type="scientific">Elaphomyces granulatus</name>
    <dbReference type="NCBI Taxonomy" id="519963"/>
    <lineage>
        <taxon>Eukaryota</taxon>
        <taxon>Fungi</taxon>
        <taxon>Dikarya</taxon>
        <taxon>Ascomycota</taxon>
        <taxon>Pezizomycotina</taxon>
        <taxon>Eurotiomycetes</taxon>
        <taxon>Eurotiomycetidae</taxon>
        <taxon>Eurotiales</taxon>
        <taxon>Elaphomycetaceae</taxon>
        <taxon>Elaphomyces</taxon>
    </lineage>
</organism>
<protein>
    <recommendedName>
        <fullName evidence="1">WW domain-containing protein</fullName>
    </recommendedName>
</protein>
<dbReference type="InterPro" id="IPR036020">
    <property type="entry name" value="WW_dom_sf"/>
</dbReference>
<dbReference type="SUPFAM" id="SSF51045">
    <property type="entry name" value="WW domain"/>
    <property type="match status" value="1"/>
</dbReference>
<reference evidence="2 3" key="1">
    <citation type="journal article" date="2015" name="Environ. Microbiol.">
        <title>Metagenome sequence of Elaphomyces granulatus from sporocarp tissue reveals Ascomycota ectomycorrhizal fingerprints of genome expansion and a Proteobacteria-rich microbiome.</title>
        <authorList>
            <person name="Quandt C.A."/>
            <person name="Kohler A."/>
            <person name="Hesse C.N."/>
            <person name="Sharpton T.J."/>
            <person name="Martin F."/>
            <person name="Spatafora J.W."/>
        </authorList>
    </citation>
    <scope>NUCLEOTIDE SEQUENCE [LARGE SCALE GENOMIC DNA]</scope>
    <source>
        <strain evidence="2 3">OSC145934</strain>
    </source>
</reference>
<evidence type="ECO:0000313" key="2">
    <source>
        <dbReference type="EMBL" id="OXV08602.1"/>
    </source>
</evidence>
<dbReference type="InterPro" id="IPR001202">
    <property type="entry name" value="WW_dom"/>
</dbReference>
<accession>A0A232LWV7</accession>
<feature type="domain" description="WW" evidence="1">
    <location>
        <begin position="29"/>
        <end position="60"/>
    </location>
</feature>
<dbReference type="EMBL" id="NPHW01003993">
    <property type="protein sequence ID" value="OXV08602.1"/>
    <property type="molecule type" value="Genomic_DNA"/>
</dbReference>
<evidence type="ECO:0000313" key="3">
    <source>
        <dbReference type="Proteomes" id="UP000243515"/>
    </source>
</evidence>
<name>A0A232LWV7_9EURO</name>
<dbReference type="Gene3D" id="2.20.70.10">
    <property type="match status" value="1"/>
</dbReference>